<name>A0A7K0CQ52_9ACTN</name>
<dbReference type="PANTHER" id="PTHR37313">
    <property type="entry name" value="UPF0749 PROTEIN RV1825"/>
    <property type="match status" value="1"/>
</dbReference>
<evidence type="ECO:0000313" key="4">
    <source>
        <dbReference type="EMBL" id="MQY14884.1"/>
    </source>
</evidence>
<keyword evidence="5" id="KW-1185">Reference proteome</keyword>
<dbReference type="AlphaFoldDB" id="A0A7K0CQ52"/>
<keyword evidence="3" id="KW-0812">Transmembrane</keyword>
<reference evidence="4 5" key="1">
    <citation type="submission" date="2019-10" db="EMBL/GenBank/DDBJ databases">
        <title>Streptomyces smaragdinus sp. nov. and Streptomyces fabii sp. nov., isolated from the gut of fungus growing-termite Macrotermes natalensis.</title>
        <authorList>
            <person name="Schwitalla J."/>
            <person name="Benndorf R."/>
            <person name="Martin K."/>
            <person name="De Beer W."/>
            <person name="Kaster A.-K."/>
            <person name="Vollmers J."/>
            <person name="Poulsen M."/>
            <person name="Beemelmanns C."/>
        </authorList>
    </citation>
    <scope>NUCLEOTIDE SEQUENCE [LARGE SCALE GENOMIC DNA]</scope>
    <source>
        <strain evidence="4 5">RB5</strain>
    </source>
</reference>
<keyword evidence="3" id="KW-1133">Transmembrane helix</keyword>
<feature type="coiled-coil region" evidence="2">
    <location>
        <begin position="83"/>
        <end position="117"/>
    </location>
</feature>
<dbReference type="Proteomes" id="UP000466345">
    <property type="component" value="Unassembled WGS sequence"/>
</dbReference>
<dbReference type="EMBL" id="WEGJ01000026">
    <property type="protein sequence ID" value="MQY14884.1"/>
    <property type="molecule type" value="Genomic_DNA"/>
</dbReference>
<proteinExistence type="inferred from homology"/>
<feature type="transmembrane region" description="Helical" evidence="3">
    <location>
        <begin position="49"/>
        <end position="69"/>
    </location>
</feature>
<comment type="similarity">
    <text evidence="1">Belongs to the UPF0749 family.</text>
</comment>
<evidence type="ECO:0000256" key="1">
    <source>
        <dbReference type="ARBA" id="ARBA00009108"/>
    </source>
</evidence>
<gene>
    <name evidence="4" type="ORF">SRB5_50600</name>
</gene>
<dbReference type="GO" id="GO:0005886">
    <property type="term" value="C:plasma membrane"/>
    <property type="evidence" value="ECO:0007669"/>
    <property type="project" value="TreeGrafter"/>
</dbReference>
<evidence type="ECO:0008006" key="6">
    <source>
        <dbReference type="Google" id="ProtNLM"/>
    </source>
</evidence>
<evidence type="ECO:0000256" key="2">
    <source>
        <dbReference type="SAM" id="Coils"/>
    </source>
</evidence>
<evidence type="ECO:0000313" key="5">
    <source>
        <dbReference type="Proteomes" id="UP000466345"/>
    </source>
</evidence>
<organism evidence="4 5">
    <name type="scientific">Streptomyces smaragdinus</name>
    <dbReference type="NCBI Taxonomy" id="2585196"/>
    <lineage>
        <taxon>Bacteria</taxon>
        <taxon>Bacillati</taxon>
        <taxon>Actinomycetota</taxon>
        <taxon>Actinomycetes</taxon>
        <taxon>Kitasatosporales</taxon>
        <taxon>Streptomycetaceae</taxon>
        <taxon>Streptomyces</taxon>
    </lineage>
</organism>
<keyword evidence="2" id="KW-0175">Coiled coil</keyword>
<keyword evidence="3" id="KW-0472">Membrane</keyword>
<dbReference type="Pfam" id="PF05949">
    <property type="entry name" value="DUF881"/>
    <property type="match status" value="1"/>
</dbReference>
<evidence type="ECO:0000256" key="3">
    <source>
        <dbReference type="SAM" id="Phobius"/>
    </source>
</evidence>
<comment type="caution">
    <text evidence="4">The sequence shown here is derived from an EMBL/GenBank/DDBJ whole genome shotgun (WGS) entry which is preliminary data.</text>
</comment>
<dbReference type="Gene3D" id="3.30.70.1880">
    <property type="entry name" value="Protein of unknown function DUF881"/>
    <property type="match status" value="1"/>
</dbReference>
<protein>
    <recommendedName>
        <fullName evidence="6">DUF881 domain-containing protein</fullName>
    </recommendedName>
</protein>
<dbReference type="PANTHER" id="PTHR37313:SF1">
    <property type="entry name" value="UPF0749 PROTEIN RV1823"/>
    <property type="match status" value="1"/>
</dbReference>
<accession>A0A7K0CQ52</accession>
<sequence length="292" mass="30640">MPQQGPERSSARPRPDASMSLLTEIMEHSLDDGYAEAARREKTAPRSTGTRLVVAAGLMIAALIVTVAATEAHDAAPVIAEERANLIDRVEDETAEADDLHGEVDRLRQDLEDSRSKALDNEGAAALERLGLLSGAIDVEGPGVRLVVDDAETTASAGGDGPRRSTGFTDTGRLRDHDLQKVVNGLWAAGAEAVSVNGQRLTALSAIRAAGDAIVVDNRPLAPPYTLLAIGDGDRLSDTFQNGADGRYLYVLQENYGIRTSISTQDKVSLPAAAGLTVRNAQPAGPAGKVTS</sequence>
<dbReference type="InterPro" id="IPR010273">
    <property type="entry name" value="DUF881"/>
</dbReference>